<evidence type="ECO:0000256" key="1">
    <source>
        <dbReference type="SAM" id="MobiDB-lite"/>
    </source>
</evidence>
<comment type="caution">
    <text evidence="3">The sequence shown here is derived from an EMBL/GenBank/DDBJ whole genome shotgun (WGS) entry which is preliminary data.</text>
</comment>
<keyword evidence="2" id="KW-1133">Transmembrane helix</keyword>
<organism evidence="3 4">
    <name type="scientific">Microseira wollei NIES-4236</name>
    <dbReference type="NCBI Taxonomy" id="2530354"/>
    <lineage>
        <taxon>Bacteria</taxon>
        <taxon>Bacillati</taxon>
        <taxon>Cyanobacteriota</taxon>
        <taxon>Cyanophyceae</taxon>
        <taxon>Oscillatoriophycideae</taxon>
        <taxon>Aerosakkonematales</taxon>
        <taxon>Aerosakkonemataceae</taxon>
        <taxon>Microseira</taxon>
    </lineage>
</organism>
<feature type="region of interest" description="Disordered" evidence="1">
    <location>
        <begin position="64"/>
        <end position="87"/>
    </location>
</feature>
<keyword evidence="2" id="KW-0472">Membrane</keyword>
<evidence type="ECO:0000256" key="2">
    <source>
        <dbReference type="SAM" id="Phobius"/>
    </source>
</evidence>
<protein>
    <submittedName>
        <fullName evidence="3">Uncharacterized protein</fullName>
    </submittedName>
</protein>
<accession>A0AAV3X9X6</accession>
<evidence type="ECO:0000313" key="4">
    <source>
        <dbReference type="Proteomes" id="UP001050975"/>
    </source>
</evidence>
<feature type="transmembrane region" description="Helical" evidence="2">
    <location>
        <begin position="20"/>
        <end position="38"/>
    </location>
</feature>
<reference evidence="3" key="1">
    <citation type="submission" date="2019-10" db="EMBL/GenBank/DDBJ databases">
        <title>Draft genome sequece of Microseira wollei NIES-4236.</title>
        <authorList>
            <person name="Yamaguchi H."/>
            <person name="Suzuki S."/>
            <person name="Kawachi M."/>
        </authorList>
    </citation>
    <scope>NUCLEOTIDE SEQUENCE</scope>
    <source>
        <strain evidence="3">NIES-4236</strain>
    </source>
</reference>
<dbReference type="Proteomes" id="UP001050975">
    <property type="component" value="Unassembled WGS sequence"/>
</dbReference>
<dbReference type="AlphaFoldDB" id="A0AAV3X9X6"/>
<keyword evidence="4" id="KW-1185">Reference proteome</keyword>
<sequence>MPEAYRLVYKDNNMDRKTATTYLLILFLLFVTLGDRILPKPLSTASVQTRTSLNNFFIGLFPQKGPKLNPNERTEKAVEQEEKATGN</sequence>
<proteinExistence type="predicted"/>
<name>A0AAV3X9X6_9CYAN</name>
<gene>
    <name evidence="3" type="ORF">MiSe_37950</name>
</gene>
<evidence type="ECO:0000313" key="3">
    <source>
        <dbReference type="EMBL" id="GET39034.1"/>
    </source>
</evidence>
<dbReference type="EMBL" id="BLAY01000057">
    <property type="protein sequence ID" value="GET39034.1"/>
    <property type="molecule type" value="Genomic_DNA"/>
</dbReference>
<feature type="compositionally biased region" description="Basic and acidic residues" evidence="1">
    <location>
        <begin position="70"/>
        <end position="87"/>
    </location>
</feature>
<keyword evidence="2" id="KW-0812">Transmembrane</keyword>